<evidence type="ECO:0000256" key="5">
    <source>
        <dbReference type="ARBA" id="ARBA00023145"/>
    </source>
</evidence>
<keyword evidence="6 9" id="KW-0456">Lyase</keyword>
<evidence type="ECO:0000256" key="7">
    <source>
        <dbReference type="ARBA" id="ARBA00023270"/>
    </source>
</evidence>
<comment type="PTM">
    <text evidence="9">Is synthesized initially as an inactive proenzyme, which is activated by self-cleavage at a specific serine bond to produce a beta-subunit with a hydroxyl group at its C-terminus and an alpha-subunit with a pyruvoyl group at its N-terminus.</text>
</comment>
<feature type="chain" id="PRO_5023222794" description="Aspartate 1-decarboxylase alpha chain" evidence="9">
    <location>
        <begin position="24"/>
        <end position="113"/>
    </location>
</feature>
<dbReference type="InterPro" id="IPR009010">
    <property type="entry name" value="Asp_de-COase-like_dom_sf"/>
</dbReference>
<evidence type="ECO:0000313" key="11">
    <source>
        <dbReference type="Proteomes" id="UP000195137"/>
    </source>
</evidence>
<dbReference type="HAMAP" id="MF_00446">
    <property type="entry name" value="PanD"/>
    <property type="match status" value="1"/>
</dbReference>
<keyword evidence="8 9" id="KW-0670">Pyruvate</keyword>
<feature type="active site" description="Proton donor" evidence="9">
    <location>
        <position position="57"/>
    </location>
</feature>
<evidence type="ECO:0000256" key="1">
    <source>
        <dbReference type="ARBA" id="ARBA00022490"/>
    </source>
</evidence>
<evidence type="ECO:0000256" key="6">
    <source>
        <dbReference type="ARBA" id="ARBA00023239"/>
    </source>
</evidence>
<keyword evidence="3 9" id="KW-0210">Decarboxylase</keyword>
<proteinExistence type="inferred from homology"/>
<comment type="cofactor">
    <cofactor evidence="9">
        <name>pyruvate</name>
        <dbReference type="ChEBI" id="CHEBI:15361"/>
    </cofactor>
    <text evidence="9">Binds 1 pyruvoyl group covalently per subunit.</text>
</comment>
<protein>
    <recommendedName>
        <fullName evidence="9">Aspartate 1-decarboxylase</fullName>
        <ecNumber evidence="9">4.1.1.11</ecNumber>
    </recommendedName>
    <alternativeName>
        <fullName evidence="9">Aspartate alpha-decarboxylase</fullName>
    </alternativeName>
    <component>
        <recommendedName>
            <fullName evidence="9">Aspartate 1-decarboxylase beta chain</fullName>
        </recommendedName>
    </component>
    <component>
        <recommendedName>
            <fullName evidence="9">Aspartate 1-decarboxylase alpha chain</fullName>
        </recommendedName>
    </component>
</protein>
<evidence type="ECO:0000256" key="4">
    <source>
        <dbReference type="ARBA" id="ARBA00022813"/>
    </source>
</evidence>
<comment type="function">
    <text evidence="9">Catalyzes the pyruvoyl-dependent decarboxylation of aspartate to produce beta-alanine.</text>
</comment>
<evidence type="ECO:0000256" key="9">
    <source>
        <dbReference type="HAMAP-Rule" id="MF_00446"/>
    </source>
</evidence>
<keyword evidence="2 9" id="KW-0566">Pantothenate biosynthesis</keyword>
<dbReference type="InterPro" id="IPR003190">
    <property type="entry name" value="Asp_decarbox"/>
</dbReference>
<dbReference type="AlphaFoldDB" id="A0A1Y3GE67"/>
<name>A0A1Y3GE67_9EURY</name>
<dbReference type="NCBIfam" id="TIGR00223">
    <property type="entry name" value="panD"/>
    <property type="match status" value="1"/>
</dbReference>
<comment type="similarity">
    <text evidence="9">Belongs to the PanD family.</text>
</comment>
<comment type="pathway">
    <text evidence="9">Cofactor biosynthesis; (R)-pantothenate biosynthesis; beta-alanine from L-aspartate: step 1/1.</text>
</comment>
<keyword evidence="1 9" id="KW-0963">Cytoplasm</keyword>
<dbReference type="GO" id="GO:0005829">
    <property type="term" value="C:cytosol"/>
    <property type="evidence" value="ECO:0007669"/>
    <property type="project" value="TreeGrafter"/>
</dbReference>
<evidence type="ECO:0000256" key="8">
    <source>
        <dbReference type="ARBA" id="ARBA00023317"/>
    </source>
</evidence>
<dbReference type="OrthoDB" id="52900at2157"/>
<dbReference type="GO" id="GO:0015940">
    <property type="term" value="P:pantothenate biosynthetic process"/>
    <property type="evidence" value="ECO:0007669"/>
    <property type="project" value="UniProtKB-UniRule"/>
</dbReference>
<dbReference type="GO" id="GO:0006523">
    <property type="term" value="P:alanine biosynthetic process"/>
    <property type="evidence" value="ECO:0007669"/>
    <property type="project" value="InterPro"/>
</dbReference>
<dbReference type="PANTHER" id="PTHR21012">
    <property type="entry name" value="ASPARTATE 1-DECARBOXYLASE"/>
    <property type="match status" value="1"/>
</dbReference>
<dbReference type="Gene3D" id="2.40.40.20">
    <property type="match status" value="1"/>
</dbReference>
<dbReference type="RefSeq" id="WP_086636669.1">
    <property type="nucleotide sequence ID" value="NZ_MRZU01000003.1"/>
</dbReference>
<feature type="chain" id="PRO_5023222795" description="Aspartate 1-decarboxylase beta chain" evidence="9">
    <location>
        <begin position="1"/>
        <end position="23"/>
    </location>
</feature>
<dbReference type="UniPathway" id="UPA00028">
    <property type="reaction ID" value="UER00002"/>
</dbReference>
<feature type="active site" description="Schiff-base intermediate with substrate; via pyruvic acid" evidence="9">
    <location>
        <position position="24"/>
    </location>
</feature>
<dbReference type="GO" id="GO:0004068">
    <property type="term" value="F:aspartate 1-decarboxylase activity"/>
    <property type="evidence" value="ECO:0007669"/>
    <property type="project" value="UniProtKB-UniRule"/>
</dbReference>
<comment type="catalytic activity">
    <reaction evidence="9">
        <text>L-aspartate + H(+) = beta-alanine + CO2</text>
        <dbReference type="Rhea" id="RHEA:19497"/>
        <dbReference type="ChEBI" id="CHEBI:15378"/>
        <dbReference type="ChEBI" id="CHEBI:16526"/>
        <dbReference type="ChEBI" id="CHEBI:29991"/>
        <dbReference type="ChEBI" id="CHEBI:57966"/>
        <dbReference type="EC" id="4.1.1.11"/>
    </reaction>
</comment>
<reference evidence="10 11" key="1">
    <citation type="submission" date="2016-12" db="EMBL/GenBank/DDBJ databases">
        <title>Discovery of methanogenic haloarchaea.</title>
        <authorList>
            <person name="Sorokin D.Y."/>
            <person name="Makarova K.S."/>
            <person name="Abbas B."/>
            <person name="Ferrer M."/>
            <person name="Golyshin P.N."/>
        </authorList>
    </citation>
    <scope>NUCLEOTIDE SEQUENCE [LARGE SCALE GENOMIC DNA]</scope>
    <source>
        <strain evidence="10">AMET1</strain>
    </source>
</reference>
<dbReference type="EMBL" id="MRZU01000003">
    <property type="protein sequence ID" value="OUJ18593.1"/>
    <property type="molecule type" value="Genomic_DNA"/>
</dbReference>
<comment type="caution">
    <text evidence="10">The sequence shown here is derived from an EMBL/GenBank/DDBJ whole genome shotgun (WGS) entry which is preliminary data.</text>
</comment>
<sequence>MRTVLKSKIHRATVTEADVEYIGSITIDSELLDHADLWPNERVLVVSNTSGARLETYTIPGEPGSGEICINGAAANKINVGENITIMSFISTKKQIEPTVVSVDNENKFKAYL</sequence>
<evidence type="ECO:0000313" key="10">
    <source>
        <dbReference type="EMBL" id="OUJ18593.1"/>
    </source>
</evidence>
<feature type="binding site" evidence="9">
    <location>
        <position position="56"/>
    </location>
    <ligand>
        <name>substrate</name>
    </ligand>
</feature>
<gene>
    <name evidence="9" type="primary">panD</name>
    <name evidence="10" type="ORF">AMET1_0239</name>
</gene>
<feature type="binding site" evidence="9">
    <location>
        <begin position="72"/>
        <end position="74"/>
    </location>
    <ligand>
        <name>substrate</name>
    </ligand>
</feature>
<dbReference type="CDD" id="cd06919">
    <property type="entry name" value="Asp_decarbox"/>
    <property type="match status" value="1"/>
</dbReference>
<keyword evidence="11" id="KW-1185">Reference proteome</keyword>
<accession>A0A1Y3GE67</accession>
<evidence type="ECO:0000256" key="2">
    <source>
        <dbReference type="ARBA" id="ARBA00022655"/>
    </source>
</evidence>
<dbReference type="Proteomes" id="UP000195137">
    <property type="component" value="Unassembled WGS sequence"/>
</dbReference>
<keyword evidence="7 9" id="KW-0704">Schiff base</keyword>
<dbReference type="EC" id="4.1.1.11" evidence="9"/>
<comment type="subunit">
    <text evidence="9">Heterooctamer of four alpha and four beta subunits.</text>
</comment>
<keyword evidence="5 9" id="KW-0865">Zymogen</keyword>
<feature type="modified residue" description="Pyruvic acid (Ser)" evidence="9">
    <location>
        <position position="24"/>
    </location>
</feature>
<dbReference type="Pfam" id="PF02261">
    <property type="entry name" value="Asp_decarbox"/>
    <property type="match status" value="1"/>
</dbReference>
<evidence type="ECO:0000256" key="3">
    <source>
        <dbReference type="ARBA" id="ARBA00022793"/>
    </source>
</evidence>
<dbReference type="SUPFAM" id="SSF50692">
    <property type="entry name" value="ADC-like"/>
    <property type="match status" value="1"/>
</dbReference>
<dbReference type="PIRSF" id="PIRSF006246">
    <property type="entry name" value="Asp_decarbox"/>
    <property type="match status" value="1"/>
</dbReference>
<dbReference type="PANTHER" id="PTHR21012:SF0">
    <property type="entry name" value="ASPARTATE 1-DECARBOXYLASE"/>
    <property type="match status" value="1"/>
</dbReference>
<keyword evidence="4 9" id="KW-0068">Autocatalytic cleavage</keyword>
<comment type="subcellular location">
    <subcellularLocation>
        <location evidence="9">Cytoplasm</location>
    </subcellularLocation>
</comment>
<organism evidence="10 11">
    <name type="scientific">Methanonatronarchaeum thermophilum</name>
    <dbReference type="NCBI Taxonomy" id="1927129"/>
    <lineage>
        <taxon>Archaea</taxon>
        <taxon>Methanobacteriati</taxon>
        <taxon>Methanobacteriota</taxon>
        <taxon>Methanonatronarchaeia</taxon>
        <taxon>Methanonatronarchaeales</taxon>
        <taxon>Methanonatronarchaeaceae</taxon>
        <taxon>Methanonatronarchaeum</taxon>
    </lineage>
</organism>